<feature type="transmembrane region" description="Helical" evidence="8">
    <location>
        <begin position="162"/>
        <end position="187"/>
    </location>
</feature>
<dbReference type="VEuPathDB" id="VectorBase:RSAN_050865"/>
<reference evidence="10" key="2">
    <citation type="submission" date="2021-09" db="EMBL/GenBank/DDBJ databases">
        <authorList>
            <person name="Jia N."/>
            <person name="Wang J."/>
            <person name="Shi W."/>
            <person name="Du L."/>
            <person name="Sun Y."/>
            <person name="Zhan W."/>
            <person name="Jiang J."/>
            <person name="Wang Q."/>
            <person name="Zhang B."/>
            <person name="Ji P."/>
            <person name="Sakyi L.B."/>
            <person name="Cui X."/>
            <person name="Yuan T."/>
            <person name="Jiang B."/>
            <person name="Yang W."/>
            <person name="Lam T.T.-Y."/>
            <person name="Chang Q."/>
            <person name="Ding S."/>
            <person name="Wang X."/>
            <person name="Zhu J."/>
            <person name="Ruan X."/>
            <person name="Zhao L."/>
            <person name="Wei J."/>
            <person name="Que T."/>
            <person name="Du C."/>
            <person name="Cheng J."/>
            <person name="Dai P."/>
            <person name="Han X."/>
            <person name="Huang E."/>
            <person name="Gao Y."/>
            <person name="Liu J."/>
            <person name="Shao H."/>
            <person name="Ye R."/>
            <person name="Li L."/>
            <person name="Wei W."/>
            <person name="Wang X."/>
            <person name="Wang C."/>
            <person name="Huo Q."/>
            <person name="Li W."/>
            <person name="Guo W."/>
            <person name="Chen H."/>
            <person name="Chen S."/>
            <person name="Zhou L."/>
            <person name="Zhou L."/>
            <person name="Ni X."/>
            <person name="Tian J."/>
            <person name="Zhou Y."/>
            <person name="Sheng Y."/>
            <person name="Liu T."/>
            <person name="Pan Y."/>
            <person name="Xia L."/>
            <person name="Li J."/>
            <person name="Zhao F."/>
            <person name="Cao W."/>
        </authorList>
    </citation>
    <scope>NUCLEOTIDE SEQUENCE</scope>
    <source>
        <strain evidence="10">Rsan-2018</strain>
        <tissue evidence="10">Larvae</tissue>
    </source>
</reference>
<keyword evidence="6" id="KW-0325">Glycoprotein</keyword>
<evidence type="ECO:0000256" key="5">
    <source>
        <dbReference type="ARBA" id="ARBA00023136"/>
    </source>
</evidence>
<accession>A0A9D4SRA7</accession>
<keyword evidence="4 8" id="KW-1133">Transmembrane helix</keyword>
<evidence type="ECO:0000256" key="4">
    <source>
        <dbReference type="ARBA" id="ARBA00022989"/>
    </source>
</evidence>
<evidence type="ECO:0000313" key="11">
    <source>
        <dbReference type="Proteomes" id="UP000821837"/>
    </source>
</evidence>
<gene>
    <name evidence="10" type="ORF">HPB52_002269</name>
</gene>
<comment type="caution">
    <text evidence="10">The sequence shown here is derived from an EMBL/GenBank/DDBJ whole genome shotgun (WGS) entry which is preliminary data.</text>
</comment>
<evidence type="ECO:0000256" key="9">
    <source>
        <dbReference type="SAM" id="SignalP"/>
    </source>
</evidence>
<dbReference type="PANTHER" id="PTHR22730:SF1">
    <property type="entry name" value="PROMININ-LIKE PROTEIN"/>
    <property type="match status" value="1"/>
</dbReference>
<evidence type="ECO:0000256" key="7">
    <source>
        <dbReference type="SAM" id="MobiDB-lite"/>
    </source>
</evidence>
<evidence type="ECO:0000256" key="2">
    <source>
        <dbReference type="ARBA" id="ARBA00006058"/>
    </source>
</evidence>
<organism evidence="10 11">
    <name type="scientific">Rhipicephalus sanguineus</name>
    <name type="common">Brown dog tick</name>
    <name type="synonym">Ixodes sanguineus</name>
    <dbReference type="NCBI Taxonomy" id="34632"/>
    <lineage>
        <taxon>Eukaryota</taxon>
        <taxon>Metazoa</taxon>
        <taxon>Ecdysozoa</taxon>
        <taxon>Arthropoda</taxon>
        <taxon>Chelicerata</taxon>
        <taxon>Arachnida</taxon>
        <taxon>Acari</taxon>
        <taxon>Parasitiformes</taxon>
        <taxon>Ixodida</taxon>
        <taxon>Ixodoidea</taxon>
        <taxon>Ixodidae</taxon>
        <taxon>Rhipicephalinae</taxon>
        <taxon>Rhipicephalus</taxon>
        <taxon>Rhipicephalus</taxon>
    </lineage>
</organism>
<keyword evidence="3 8" id="KW-0812">Transmembrane</keyword>
<feature type="region of interest" description="Disordered" evidence="7">
    <location>
        <begin position="792"/>
        <end position="845"/>
    </location>
</feature>
<dbReference type="PANTHER" id="PTHR22730">
    <property type="entry name" value="PROMININ PROM PROTEIN"/>
    <property type="match status" value="1"/>
</dbReference>
<evidence type="ECO:0000256" key="8">
    <source>
        <dbReference type="SAM" id="Phobius"/>
    </source>
</evidence>
<dbReference type="AlphaFoldDB" id="A0A9D4SRA7"/>
<keyword evidence="5 8" id="KW-0472">Membrane</keyword>
<reference evidence="10" key="1">
    <citation type="journal article" date="2020" name="Cell">
        <title>Large-Scale Comparative Analyses of Tick Genomes Elucidate Their Genetic Diversity and Vector Capacities.</title>
        <authorList>
            <consortium name="Tick Genome and Microbiome Consortium (TIGMIC)"/>
            <person name="Jia N."/>
            <person name="Wang J."/>
            <person name="Shi W."/>
            <person name="Du L."/>
            <person name="Sun Y."/>
            <person name="Zhan W."/>
            <person name="Jiang J.F."/>
            <person name="Wang Q."/>
            <person name="Zhang B."/>
            <person name="Ji P."/>
            <person name="Bell-Sakyi L."/>
            <person name="Cui X.M."/>
            <person name="Yuan T.T."/>
            <person name="Jiang B.G."/>
            <person name="Yang W.F."/>
            <person name="Lam T.T."/>
            <person name="Chang Q.C."/>
            <person name="Ding S.J."/>
            <person name="Wang X.J."/>
            <person name="Zhu J.G."/>
            <person name="Ruan X.D."/>
            <person name="Zhao L."/>
            <person name="Wei J.T."/>
            <person name="Ye R.Z."/>
            <person name="Que T.C."/>
            <person name="Du C.H."/>
            <person name="Zhou Y.H."/>
            <person name="Cheng J.X."/>
            <person name="Dai P.F."/>
            <person name="Guo W.B."/>
            <person name="Han X.H."/>
            <person name="Huang E.J."/>
            <person name="Li L.F."/>
            <person name="Wei W."/>
            <person name="Gao Y.C."/>
            <person name="Liu J.Z."/>
            <person name="Shao H.Z."/>
            <person name="Wang X."/>
            <person name="Wang C.C."/>
            <person name="Yang T.C."/>
            <person name="Huo Q.B."/>
            <person name="Li W."/>
            <person name="Chen H.Y."/>
            <person name="Chen S.E."/>
            <person name="Zhou L.G."/>
            <person name="Ni X.B."/>
            <person name="Tian J.H."/>
            <person name="Sheng Y."/>
            <person name="Liu T."/>
            <person name="Pan Y.S."/>
            <person name="Xia L.Y."/>
            <person name="Li J."/>
            <person name="Zhao F."/>
            <person name="Cao W.C."/>
        </authorList>
    </citation>
    <scope>NUCLEOTIDE SEQUENCE</scope>
    <source>
        <strain evidence="10">Rsan-2018</strain>
    </source>
</reference>
<evidence type="ECO:0000256" key="6">
    <source>
        <dbReference type="ARBA" id="ARBA00023180"/>
    </source>
</evidence>
<dbReference type="EMBL" id="JABSTV010001253">
    <property type="protein sequence ID" value="KAH7942907.1"/>
    <property type="molecule type" value="Genomic_DNA"/>
</dbReference>
<comment type="similarity">
    <text evidence="2">Belongs to the prominin family.</text>
</comment>
<feature type="chain" id="PRO_5038584069" description="Prominin-like protein" evidence="9">
    <location>
        <begin position="21"/>
        <end position="845"/>
    </location>
</feature>
<dbReference type="Proteomes" id="UP000821837">
    <property type="component" value="Unassembled WGS sequence"/>
</dbReference>
<keyword evidence="9" id="KW-0732">Signal</keyword>
<proteinExistence type="inferred from homology"/>
<evidence type="ECO:0000256" key="1">
    <source>
        <dbReference type="ARBA" id="ARBA00004141"/>
    </source>
</evidence>
<name>A0A9D4SRA7_RHISA</name>
<keyword evidence="11" id="KW-1185">Reference proteome</keyword>
<protein>
    <recommendedName>
        <fullName evidence="12">Prominin-like protein</fullName>
    </recommendedName>
</protein>
<feature type="transmembrane region" description="Helical" evidence="8">
    <location>
        <begin position="760"/>
        <end position="786"/>
    </location>
</feature>
<comment type="subcellular location">
    <subcellularLocation>
        <location evidence="1">Membrane</location>
        <topology evidence="1">Multi-pass membrane protein</topology>
    </subcellularLocation>
</comment>
<sequence>MTEHSVSAAFLLSWLAAASARRYDLPPYPADVVHKPDPTYCLTPVSLPFYKSLRMYDFETSEDQSEPRAMNLIYGYGRLVASIFVPARIPRVFLSEKMITDPKHYFMENVLSVLVDFPALMLLVVVCTVLAVVVPVGGFWTLCCRHPDVAPCEDSEDEFKRVAYTAGLVCCCILMLVFASFTLLALLHVPMGVNNIVPQSHRIISDIMLFFDKTRNEIDALLVRDYDTFEADFDKRIDSCVVKIGEDFKGIVGESPIEEVQKSVRHVALIDECLKNATAVGAELDAIILQLKQQRVGIHARIAAAVAECVSKTPAAGDCMELNKTFDLIYLGDLNRFVAKLDVVRPSDLMKEVDVVAELPLTTEGVQHTFSTDAKAIKLEVEYFGSDLEDLVDRFTASWVRDPDHLNSMVRQRYGRYENLHVRSRWCLYLGIFVFLLLFSIAMLATAAGLTVGFTLQRCICDVVADPTTPAFTDMLRFGMKVAREWEIVNGTREALSHVGVDVVQDIFKRFVKCHEHPLSLYKLLGDRLMRNITNSVGTDWAFSWLWSGADNPRLSEKLAHFIDPKVPLFPKHVTMLTDIETKMNDVRSVKFGDLNTLSYLRDVDSLDFTTDAFVPLSTKLTDIQESVTDDTVKQKISDILEQVKTTVDDYAKGEPKKNELMQILEELLTLQIVDGKSIDDYNRDTGANLASRTTGLKPVLIRVLGGSGRYKQQMSQVQFYSNAVMQMVEEVGRCGPAYAIYESAFETACLDIVAPYNSVWASLLTYLLVGVVAVVLALGLTTLYMRTPVEPAACRDQPPDRKHSASLGPLSPETNEDDEDGVLVRPFTCSIERTRRPPASTEST</sequence>
<evidence type="ECO:0008006" key="12">
    <source>
        <dbReference type="Google" id="ProtNLM"/>
    </source>
</evidence>
<evidence type="ECO:0000256" key="3">
    <source>
        <dbReference type="ARBA" id="ARBA00022692"/>
    </source>
</evidence>
<feature type="transmembrane region" description="Helical" evidence="8">
    <location>
        <begin position="110"/>
        <end position="142"/>
    </location>
</feature>
<feature type="signal peptide" evidence="9">
    <location>
        <begin position="1"/>
        <end position="20"/>
    </location>
</feature>
<feature type="transmembrane region" description="Helical" evidence="8">
    <location>
        <begin position="426"/>
        <end position="450"/>
    </location>
</feature>
<dbReference type="InterPro" id="IPR008795">
    <property type="entry name" value="Prominin"/>
</dbReference>
<dbReference type="Pfam" id="PF05478">
    <property type="entry name" value="Prominin"/>
    <property type="match status" value="1"/>
</dbReference>
<evidence type="ECO:0000313" key="10">
    <source>
        <dbReference type="EMBL" id="KAH7942907.1"/>
    </source>
</evidence>
<dbReference type="VEuPathDB" id="VectorBase:RSAN_043532"/>
<dbReference type="GO" id="GO:0016020">
    <property type="term" value="C:membrane"/>
    <property type="evidence" value="ECO:0007669"/>
    <property type="project" value="UniProtKB-SubCell"/>
</dbReference>